<dbReference type="RefSeq" id="WP_369260938.1">
    <property type="nucleotide sequence ID" value="NZ_CP163440.1"/>
</dbReference>
<evidence type="ECO:0000256" key="1">
    <source>
        <dbReference type="SAM" id="MobiDB-lite"/>
    </source>
</evidence>
<feature type="region of interest" description="Disordered" evidence="1">
    <location>
        <begin position="32"/>
        <end position="57"/>
    </location>
</feature>
<dbReference type="AlphaFoldDB" id="A0AB39SDF9"/>
<keyword evidence="2" id="KW-1133">Transmembrane helix</keyword>
<proteinExistence type="predicted"/>
<protein>
    <recommendedName>
        <fullName evidence="4">PASTA domain-containing protein</fullName>
    </recommendedName>
</protein>
<keyword evidence="2" id="KW-0812">Transmembrane</keyword>
<dbReference type="EMBL" id="CP163440">
    <property type="protein sequence ID" value="XDQ64266.1"/>
    <property type="molecule type" value="Genomic_DNA"/>
</dbReference>
<name>A0AB39SDF9_9ACTN</name>
<feature type="region of interest" description="Disordered" evidence="1">
    <location>
        <begin position="161"/>
        <end position="190"/>
    </location>
</feature>
<keyword evidence="2" id="KW-0472">Membrane</keyword>
<organism evidence="3">
    <name type="scientific">Streptomyces sp. R35</name>
    <dbReference type="NCBI Taxonomy" id="3238630"/>
    <lineage>
        <taxon>Bacteria</taxon>
        <taxon>Bacillati</taxon>
        <taxon>Actinomycetota</taxon>
        <taxon>Actinomycetes</taxon>
        <taxon>Kitasatosporales</taxon>
        <taxon>Streptomycetaceae</taxon>
        <taxon>Streptomyces</taxon>
    </lineage>
</organism>
<feature type="transmembrane region" description="Helical" evidence="2">
    <location>
        <begin position="72"/>
        <end position="91"/>
    </location>
</feature>
<accession>A0AB39SDF9</accession>
<sequence>MNTKTTFEDRLLSDLQREIELRQAGIGEATANETGVSGTGVSETGVSGTGVSETGMAEAPPRIRRLVTPPRLALAAAACAAAALAVVLVPGSPADGKAYAVERHGDGSVTLTLNDLTPNPLAQRELSQRLRENGIDVDIQNFDATHQCKQPRGEVIRANGEVIPGNSGATPASGGEPRAKASEPSNMPPQARSLADAWKITLHRGDTLAFENNLLHDSKRPGRMVRAVKFYAVKGAIKPCVLVERANPILEGVTTHSPDTGS</sequence>
<feature type="compositionally biased region" description="Low complexity" evidence="1">
    <location>
        <begin position="33"/>
        <end position="55"/>
    </location>
</feature>
<evidence type="ECO:0000313" key="3">
    <source>
        <dbReference type="EMBL" id="XDQ64266.1"/>
    </source>
</evidence>
<gene>
    <name evidence="3" type="ORF">AB5J50_27540</name>
</gene>
<evidence type="ECO:0000256" key="2">
    <source>
        <dbReference type="SAM" id="Phobius"/>
    </source>
</evidence>
<reference evidence="3" key="1">
    <citation type="submission" date="2024-07" db="EMBL/GenBank/DDBJ databases">
        <authorList>
            <person name="Yu S.T."/>
        </authorList>
    </citation>
    <scope>NUCLEOTIDE SEQUENCE</scope>
    <source>
        <strain evidence="3">R35</strain>
    </source>
</reference>
<evidence type="ECO:0008006" key="4">
    <source>
        <dbReference type="Google" id="ProtNLM"/>
    </source>
</evidence>